<reference evidence="5" key="2">
    <citation type="submission" date="2016-08" db="EMBL/GenBank/DDBJ databases">
        <title>Discovery of first anaerobic lithoheterotrophic haloarchae widely represented in hypersaline habitats.</title>
        <authorList>
            <person name="Sorokin D.Y."/>
            <person name="Kublanov I.V."/>
            <person name="Roman P."/>
            <person name="Sinninghe Damste J.S."/>
            <person name="Golyshin P.N."/>
            <person name="Rojo D."/>
            <person name="Ciordia S."/>
            <person name="Mena Md.C."/>
            <person name="Ferrer M."/>
            <person name="Smedile F."/>
            <person name="Messina E."/>
            <person name="La Cono V."/>
            <person name="Yakimov M.M."/>
        </authorList>
    </citation>
    <scope>NUCLEOTIDE SEQUENCE [LARGE SCALE GENOMIC DNA]</scope>
    <source>
        <strain evidence="5">HSR6</strain>
    </source>
</reference>
<reference evidence="2 4" key="1">
    <citation type="submission" date="2016-06" db="EMBL/GenBank/DDBJ databases">
        <title>Discovery of anaerobic lithoheterotrophic haloarchaeon capable of sulfur respiration by hydrogen and formate.</title>
        <authorList>
            <person name="Sorokin D.Y."/>
            <person name="Kublanov I.V."/>
            <person name="Roman P."/>
            <person name="Sinninghe Damste J.S."/>
            <person name="Golyshin P.N."/>
            <person name="Rojo D."/>
            <person name="Ciordia S."/>
            <person name="Mena Md.C."/>
            <person name="Ferrer M."/>
            <person name="Smedile F."/>
            <person name="Messina E."/>
            <person name="La Cono V."/>
            <person name="Yakimov M.M."/>
        </authorList>
    </citation>
    <scope>NUCLEOTIDE SEQUENCE [LARGE SCALE GENOMIC DNA]</scope>
    <source>
        <strain evidence="2 4">HTSR1</strain>
    </source>
</reference>
<keyword evidence="2" id="KW-0378">Hydrolase</keyword>
<keyword evidence="5" id="KW-1185">Reference proteome</keyword>
<dbReference type="Proteomes" id="UP000185608">
    <property type="component" value="Chromosome"/>
</dbReference>
<feature type="transmembrane region" description="Helical" evidence="1">
    <location>
        <begin position="9"/>
        <end position="28"/>
    </location>
</feature>
<dbReference type="EMBL" id="CP016804">
    <property type="protein sequence ID" value="APE94827.1"/>
    <property type="molecule type" value="Genomic_DNA"/>
</dbReference>
<feature type="transmembrane region" description="Helical" evidence="1">
    <location>
        <begin position="34"/>
        <end position="54"/>
    </location>
</feature>
<feature type="transmembrane region" description="Helical" evidence="1">
    <location>
        <begin position="106"/>
        <end position="123"/>
    </location>
</feature>
<keyword evidence="1" id="KW-0472">Membrane</keyword>
<proteinExistence type="predicted"/>
<evidence type="ECO:0000313" key="5">
    <source>
        <dbReference type="Proteomes" id="UP000186165"/>
    </source>
</evidence>
<dbReference type="RefSeq" id="WP_070364337.1">
    <property type="nucleotide sequence ID" value="NZ_CP016070.1"/>
</dbReference>
<reference evidence="3" key="3">
    <citation type="journal article" date="2017" name="ISME J.">
        <title>Discovery of anaerobic lithoheterotrophic haloarchaea, ubiquitous in hypersaline habitats.</title>
        <authorList>
            <person name="Sorokin D.Y."/>
            <person name="Messina E."/>
            <person name="Smedile F."/>
            <person name="Roman P."/>
            <person name="Damste J.S.S."/>
            <person name="Ciordia S."/>
            <person name="Mena M.C."/>
            <person name="Ferrer M."/>
            <person name="Golyshin P.N."/>
            <person name="Kublanov I.V."/>
            <person name="Samarov N.I."/>
            <person name="Toshchakov S.V."/>
            <person name="La Cono V."/>
            <person name="Yakimov M.M."/>
        </authorList>
    </citation>
    <scope>NUCLEOTIDE SEQUENCE</scope>
    <source>
        <strain evidence="3">HSR6</strain>
    </source>
</reference>
<dbReference type="KEGG" id="hhsr:HSR6_0361"/>
<dbReference type="GeneID" id="30416887"/>
<keyword evidence="1" id="KW-0812">Transmembrane</keyword>
<evidence type="ECO:0000256" key="1">
    <source>
        <dbReference type="SAM" id="Phobius"/>
    </source>
</evidence>
<evidence type="ECO:0000313" key="2">
    <source>
        <dbReference type="EMBL" id="AOW79576.1"/>
    </source>
</evidence>
<dbReference type="GO" id="GO:0016787">
    <property type="term" value="F:hydrolase activity"/>
    <property type="evidence" value="ECO:0007669"/>
    <property type="project" value="UniProtKB-KW"/>
</dbReference>
<evidence type="ECO:0000313" key="4">
    <source>
        <dbReference type="Proteomes" id="UP000185608"/>
    </source>
</evidence>
<sequence length="197" mass="20257">MPGYDEHVGAAKMVAMLVAPLITGLTYVLTGDPWLAAVGLLGSGLVVVGGMAPDLDSNSSIPRRRLVAVISSLLVLAIGVFVGRYWELLVAVVEGSASERLPTVPPELLVVLLVAAAVTIVLAKTDDGLQAILPAHRGLLHELAFWVGVGAACGTGLYVAGPALGFSPTATLYSAIVLPALFLFGVSVHLVQDGEIV</sequence>
<dbReference type="Proteomes" id="UP000186165">
    <property type="component" value="Chromosome"/>
</dbReference>
<accession>A0A1D8S2K5</accession>
<feature type="transmembrane region" description="Helical" evidence="1">
    <location>
        <begin position="170"/>
        <end position="191"/>
    </location>
</feature>
<accession>A0A1J1AAM0</accession>
<evidence type="ECO:0000313" key="3">
    <source>
        <dbReference type="EMBL" id="APE94827.1"/>
    </source>
</evidence>
<protein>
    <submittedName>
        <fullName evidence="2">Metal-dependent hydrolase</fullName>
    </submittedName>
</protein>
<name>A0A1D8S2K5_9EURY</name>
<gene>
    <name evidence="3" type="ORF">HSR6_0361</name>
    <name evidence="2" type="ORF">HTSR_0376</name>
</gene>
<dbReference type="KEGG" id="halh:HTSR_0376"/>
<feature type="transmembrane region" description="Helical" evidence="1">
    <location>
        <begin position="66"/>
        <end position="86"/>
    </location>
</feature>
<feature type="transmembrane region" description="Helical" evidence="1">
    <location>
        <begin position="143"/>
        <end position="164"/>
    </location>
</feature>
<dbReference type="EMBL" id="CP016070">
    <property type="protein sequence ID" value="AOW79576.1"/>
    <property type="molecule type" value="Genomic_DNA"/>
</dbReference>
<dbReference type="AlphaFoldDB" id="A0A1D8S2K5"/>
<organism evidence="2 4">
    <name type="scientific">Halodesulfurarchaeum formicicum</name>
    <dbReference type="NCBI Taxonomy" id="1873524"/>
    <lineage>
        <taxon>Archaea</taxon>
        <taxon>Methanobacteriati</taxon>
        <taxon>Methanobacteriota</taxon>
        <taxon>Stenosarchaea group</taxon>
        <taxon>Halobacteria</taxon>
        <taxon>Halobacteriales</taxon>
        <taxon>Halobacteriaceae</taxon>
        <taxon>Halodesulfurarchaeum</taxon>
    </lineage>
</organism>
<dbReference type="STRING" id="1873524.HSR6_0361"/>
<keyword evidence="1" id="KW-1133">Transmembrane helix</keyword>